<accession>A0A6J1E743</accession>
<dbReference type="RefSeq" id="XP_022923689.1">
    <property type="nucleotide sequence ID" value="XM_023067921.1"/>
</dbReference>
<dbReference type="RefSeq" id="XP_022923688.1">
    <property type="nucleotide sequence ID" value="XM_023067920.1"/>
</dbReference>
<name>A0A6J1E743_CUCMO</name>
<reference evidence="4 5" key="1">
    <citation type="submission" date="2025-04" db="UniProtKB">
        <authorList>
            <consortium name="RefSeq"/>
        </authorList>
    </citation>
    <scope>IDENTIFICATION</scope>
    <source>
        <tissue evidence="4 5">Young leaves</tissue>
    </source>
</reference>
<evidence type="ECO:0000313" key="4">
    <source>
        <dbReference type="RefSeq" id="XP_022923688.1"/>
    </source>
</evidence>
<dbReference type="GeneID" id="111431325"/>
<evidence type="ECO:0000313" key="5">
    <source>
        <dbReference type="RefSeq" id="XP_022923689.1"/>
    </source>
</evidence>
<evidence type="ECO:0000256" key="2">
    <source>
        <dbReference type="SAM" id="MobiDB-lite"/>
    </source>
</evidence>
<dbReference type="PANTHER" id="PTHR33476">
    <property type="entry name" value="EMB|CAB62613.1"/>
    <property type="match status" value="1"/>
</dbReference>
<gene>
    <name evidence="4 5" type="primary">LOC111431325</name>
</gene>
<feature type="coiled-coil region" evidence="1">
    <location>
        <begin position="461"/>
        <end position="488"/>
    </location>
</feature>
<feature type="region of interest" description="Disordered" evidence="2">
    <location>
        <begin position="221"/>
        <end position="252"/>
    </location>
</feature>
<feature type="coiled-coil region" evidence="1">
    <location>
        <begin position="280"/>
        <end position="307"/>
    </location>
</feature>
<dbReference type="AlphaFoldDB" id="A0A6J1E743"/>
<dbReference type="Proteomes" id="UP000504609">
    <property type="component" value="Unplaced"/>
</dbReference>
<dbReference type="InterPro" id="IPR040348">
    <property type="entry name" value="POLAR-like"/>
</dbReference>
<sequence length="495" mass="55345">MDLWIVAAATGAGYVAKYWKNQSKDGDCSLSQLSFGESNLVSPQYSNHLLSKFSQRKKRYEDVFGHGGMEGTSSDQNPSDIASVAEMACISGGFEIGKLGLFGSHQDFNVFSTPNMTLTSEERVGESSKSNTMANDIGILVCNSSGRTASSRNRSTAKGRYLHGDLIKPLTCEEDCLPAHQSSLSPCIAVELEEHKLPKGSHFNGDESVCAVSQLPFGPLSDTVSNKKTGKEWERKSRSSNKMANREHFDSKGGPDESLVLYLGFFIGIIYSFISNKREVHKLKELLKQTESLVEDLQEELEMKDSLTLKELSNDTYSNGFSEKTVDESSPKHVMDYTVNFNAEELYKHMAEQSSESIHRIEAELEAELERLGLNISTEGTERYPDDDDDDDENHRSIHSVQLGPEFEEDFAEGELRNDMMSGESCGWSKANKEANESTVHSGNYTVSPRELSLRLHDVIQSRLEARIEELENALQNNYKKQQLLNTEYTSSWLE</sequence>
<keyword evidence="1" id="KW-0175">Coiled coil</keyword>
<keyword evidence="3" id="KW-1185">Reference proteome</keyword>
<evidence type="ECO:0000256" key="1">
    <source>
        <dbReference type="SAM" id="Coils"/>
    </source>
</evidence>
<evidence type="ECO:0000313" key="3">
    <source>
        <dbReference type="Proteomes" id="UP000504609"/>
    </source>
</evidence>
<protein>
    <submittedName>
        <fullName evidence="4 5">Uncharacterized protein LOC111431325 isoform X1</fullName>
    </submittedName>
</protein>
<dbReference type="PANTHER" id="PTHR33476:SF7">
    <property type="entry name" value="EMB|CAB62613.1"/>
    <property type="match status" value="1"/>
</dbReference>
<proteinExistence type="predicted"/>
<dbReference type="KEGG" id="cmos:111431325"/>
<feature type="region of interest" description="Disordered" evidence="2">
    <location>
        <begin position="374"/>
        <end position="398"/>
    </location>
</feature>
<organism evidence="3 5">
    <name type="scientific">Cucurbita moschata</name>
    <name type="common">Winter crookneck squash</name>
    <name type="synonym">Cucurbita pepo var. moschata</name>
    <dbReference type="NCBI Taxonomy" id="3662"/>
    <lineage>
        <taxon>Eukaryota</taxon>
        <taxon>Viridiplantae</taxon>
        <taxon>Streptophyta</taxon>
        <taxon>Embryophyta</taxon>
        <taxon>Tracheophyta</taxon>
        <taxon>Spermatophyta</taxon>
        <taxon>Magnoliopsida</taxon>
        <taxon>eudicotyledons</taxon>
        <taxon>Gunneridae</taxon>
        <taxon>Pentapetalae</taxon>
        <taxon>rosids</taxon>
        <taxon>fabids</taxon>
        <taxon>Cucurbitales</taxon>
        <taxon>Cucurbitaceae</taxon>
        <taxon>Cucurbiteae</taxon>
        <taxon>Cucurbita</taxon>
    </lineage>
</organism>
<dbReference type="GO" id="GO:0008356">
    <property type="term" value="P:asymmetric cell division"/>
    <property type="evidence" value="ECO:0007669"/>
    <property type="project" value="InterPro"/>
</dbReference>